<feature type="domain" description="TLDc" evidence="11">
    <location>
        <begin position="409"/>
        <end position="583"/>
    </location>
</feature>
<organism evidence="12 13">
    <name type="scientific">Mortierella alpina</name>
    <name type="common">Oleaginous fungus</name>
    <name type="synonym">Mortierella renispora</name>
    <dbReference type="NCBI Taxonomy" id="64518"/>
    <lineage>
        <taxon>Eukaryota</taxon>
        <taxon>Fungi</taxon>
        <taxon>Fungi incertae sedis</taxon>
        <taxon>Mucoromycota</taxon>
        <taxon>Mortierellomycotina</taxon>
        <taxon>Mortierellomycetes</taxon>
        <taxon>Mortierellales</taxon>
        <taxon>Mortierellaceae</taxon>
        <taxon>Mortierella</taxon>
    </lineage>
</organism>
<feature type="compositionally biased region" description="Low complexity" evidence="10">
    <location>
        <begin position="418"/>
        <end position="430"/>
    </location>
</feature>
<dbReference type="Pfam" id="PF07534">
    <property type="entry name" value="TLD"/>
    <property type="match status" value="1"/>
</dbReference>
<dbReference type="GO" id="GO:0005737">
    <property type="term" value="C:cytoplasm"/>
    <property type="evidence" value="ECO:0007669"/>
    <property type="project" value="UniProtKB-SubCell"/>
</dbReference>
<dbReference type="OrthoDB" id="26679at2759"/>
<keyword evidence="6" id="KW-0458">Lysosome</keyword>
<feature type="compositionally biased region" description="Low complexity" evidence="10">
    <location>
        <begin position="104"/>
        <end position="118"/>
    </location>
</feature>
<evidence type="ECO:0000256" key="7">
    <source>
        <dbReference type="ARBA" id="ARBA00039594"/>
    </source>
</evidence>
<keyword evidence="5" id="KW-0472">Membrane</keyword>
<evidence type="ECO:0000259" key="11">
    <source>
        <dbReference type="PROSITE" id="PS51886"/>
    </source>
</evidence>
<feature type="region of interest" description="Disordered" evidence="10">
    <location>
        <begin position="88"/>
        <end position="133"/>
    </location>
</feature>
<evidence type="ECO:0000256" key="9">
    <source>
        <dbReference type="ARBA" id="ARBA00042134"/>
    </source>
</evidence>
<dbReference type="GO" id="GO:0006979">
    <property type="term" value="P:response to oxidative stress"/>
    <property type="evidence" value="ECO:0007669"/>
    <property type="project" value="TreeGrafter"/>
</dbReference>
<dbReference type="PANTHER" id="PTHR23354">
    <property type="entry name" value="NUCLEOLAR PROTEIN 7/ESTROGEN RECEPTOR COACTIVATOR-RELATED"/>
    <property type="match status" value="1"/>
</dbReference>
<dbReference type="InterPro" id="IPR006571">
    <property type="entry name" value="TLDc_dom"/>
</dbReference>
<dbReference type="EMBL" id="JAAAHY010000093">
    <property type="protein sequence ID" value="KAF9967218.1"/>
    <property type="molecule type" value="Genomic_DNA"/>
</dbReference>
<feature type="compositionally biased region" description="Gly residues" evidence="10">
    <location>
        <begin position="94"/>
        <end position="103"/>
    </location>
</feature>
<feature type="region of interest" description="Disordered" evidence="10">
    <location>
        <begin position="398"/>
        <end position="436"/>
    </location>
</feature>
<keyword evidence="13" id="KW-1185">Reference proteome</keyword>
<dbReference type="AlphaFoldDB" id="A0A9P6JCU3"/>
<comment type="caution">
    <text evidence="12">The sequence shown here is derived from an EMBL/GenBank/DDBJ whole genome shotgun (WGS) entry which is preliminary data.</text>
</comment>
<dbReference type="SMART" id="SM00584">
    <property type="entry name" value="TLDc"/>
    <property type="match status" value="1"/>
</dbReference>
<evidence type="ECO:0000256" key="4">
    <source>
        <dbReference type="ARBA" id="ARBA00022490"/>
    </source>
</evidence>
<gene>
    <name evidence="12" type="ORF">BGZ70_010372</name>
</gene>
<name>A0A9P6JCU3_MORAP</name>
<sequence>MGSQPSKQDTAIEACLADFPGQEREHLLGLFETLCKGPGNERSSSHDDHSIDPQHFNAYFGPLLPPTLLACFRVTMQMHSMIHQPNEDLASTAAGGGGGGGGSSNENISNSSNNSNNNAKKNKRRSVMTRSTSVDASSPISKYGWVMTIHRLSKTSIEEQAGLSFMLQTHDASLESFVGNVTRAAMVFWLAGEVASWKAIPEKDVEATTEFLLTRHLEADHAYDDDLEEEEEDHQDKEEDADAKVPEKSRETRTTGPKTKAARDWLQAAQKRDAQGHASSKELSRSAFLNWYQRTVEYQILFTILIRNLFLGSSTLPSMTTAAAGAGADLNSSSGTLSKRIKLPIELENKLCQRNFIAPRIKGGLDVAPRFSRLLSVADFFQLQYALPTPVIGNVLSANPPTSSSTHGSKQGPGGAAGSSSGEGSHSNDSVRPTPPLRLLFSSRTSGASFSTLLQKITYQGPTLVVMKDEDGYIFGAYADQDWEQGPKFYGTDRSFLFTIRPQFRIYRPSKLNANYQYLDSGTKTLPNGMGFGGQLRYFGLWLASDFQTGQSAAEPLCSTFQSPRLSKQQNFKLDEVEDRDEEPKHSAMDAHPDAVALLEMANRKMYSKDVRAPENVYESD</sequence>
<accession>A0A9P6JCU3</accession>
<dbReference type="Proteomes" id="UP000738359">
    <property type="component" value="Unassembled WGS sequence"/>
</dbReference>
<reference evidence="12" key="1">
    <citation type="journal article" date="2020" name="Fungal Divers.">
        <title>Resolving the Mortierellaceae phylogeny through synthesis of multi-gene phylogenetics and phylogenomics.</title>
        <authorList>
            <person name="Vandepol N."/>
            <person name="Liber J."/>
            <person name="Desiro A."/>
            <person name="Na H."/>
            <person name="Kennedy M."/>
            <person name="Barry K."/>
            <person name="Grigoriev I.V."/>
            <person name="Miller A.N."/>
            <person name="O'Donnell K."/>
            <person name="Stajich J.E."/>
            <person name="Bonito G."/>
        </authorList>
    </citation>
    <scope>NUCLEOTIDE SEQUENCE</scope>
    <source>
        <strain evidence="12">CK1249</strain>
    </source>
</reference>
<evidence type="ECO:0000256" key="10">
    <source>
        <dbReference type="SAM" id="MobiDB-lite"/>
    </source>
</evidence>
<evidence type="ECO:0000256" key="2">
    <source>
        <dbReference type="ARBA" id="ARBA00004371"/>
    </source>
</evidence>
<dbReference type="GO" id="GO:0016020">
    <property type="term" value="C:membrane"/>
    <property type="evidence" value="ECO:0007669"/>
    <property type="project" value="UniProtKB-SubCell"/>
</dbReference>
<protein>
    <recommendedName>
        <fullName evidence="7">MTOR-associated protein MEAK7</fullName>
    </recommendedName>
    <alternativeName>
        <fullName evidence="9">TBC/LysM-associated domain-containing protein 1</fullName>
    </alternativeName>
    <alternativeName>
        <fullName evidence="8">TLD domain-containing protein 1</fullName>
    </alternativeName>
</protein>
<proteinExistence type="predicted"/>
<keyword evidence="4" id="KW-0963">Cytoplasm</keyword>
<dbReference type="GO" id="GO:0005634">
    <property type="term" value="C:nucleus"/>
    <property type="evidence" value="ECO:0007669"/>
    <property type="project" value="TreeGrafter"/>
</dbReference>
<evidence type="ECO:0000256" key="8">
    <source>
        <dbReference type="ARBA" id="ARBA00041780"/>
    </source>
</evidence>
<evidence type="ECO:0000313" key="12">
    <source>
        <dbReference type="EMBL" id="KAF9967218.1"/>
    </source>
</evidence>
<evidence type="ECO:0000256" key="3">
    <source>
        <dbReference type="ARBA" id="ARBA00004496"/>
    </source>
</evidence>
<feature type="compositionally biased region" description="Basic and acidic residues" evidence="10">
    <location>
        <begin position="234"/>
        <end position="253"/>
    </location>
</feature>
<evidence type="ECO:0000256" key="1">
    <source>
        <dbReference type="ARBA" id="ARBA00004370"/>
    </source>
</evidence>
<evidence type="ECO:0000256" key="5">
    <source>
        <dbReference type="ARBA" id="ARBA00023136"/>
    </source>
</evidence>
<evidence type="ECO:0000256" key="6">
    <source>
        <dbReference type="ARBA" id="ARBA00023228"/>
    </source>
</evidence>
<feature type="region of interest" description="Disordered" evidence="10">
    <location>
        <begin position="225"/>
        <end position="278"/>
    </location>
</feature>
<dbReference type="PROSITE" id="PS51886">
    <property type="entry name" value="TLDC"/>
    <property type="match status" value="1"/>
</dbReference>
<evidence type="ECO:0000313" key="13">
    <source>
        <dbReference type="Proteomes" id="UP000738359"/>
    </source>
</evidence>
<feature type="compositionally biased region" description="Polar residues" evidence="10">
    <location>
        <begin position="398"/>
        <end position="407"/>
    </location>
</feature>
<comment type="subcellular location">
    <subcellularLocation>
        <location evidence="3">Cytoplasm</location>
    </subcellularLocation>
    <subcellularLocation>
        <location evidence="2">Lysosome</location>
    </subcellularLocation>
    <subcellularLocation>
        <location evidence="1">Membrane</location>
    </subcellularLocation>
</comment>
<dbReference type="PANTHER" id="PTHR23354:SF131">
    <property type="entry name" value="MTOR-ASSOCIATED PROTEIN MEAK7"/>
    <property type="match status" value="1"/>
</dbReference>